<dbReference type="AlphaFoldDB" id="A0AAN8ZZ87"/>
<protein>
    <submittedName>
        <fullName evidence="1">Uncharacterized protein</fullName>
    </submittedName>
</protein>
<sequence>MLSVGPVGVWCTGYSGSVRTINADAVRCVGSLMVTVSVGRAAVEVYCVVIGTLVDGIDAVLGVDLIESWVALNFAMESYEKCQSEGDHWDDGNGDKACRLIRDIVERVMVDDPVKGLFH</sequence>
<dbReference type="Proteomes" id="UP001381693">
    <property type="component" value="Unassembled WGS sequence"/>
</dbReference>
<proteinExistence type="predicted"/>
<dbReference type="EMBL" id="JAXCGZ010021545">
    <property type="protein sequence ID" value="KAK7047982.1"/>
    <property type="molecule type" value="Genomic_DNA"/>
</dbReference>
<evidence type="ECO:0000313" key="2">
    <source>
        <dbReference type="Proteomes" id="UP001381693"/>
    </source>
</evidence>
<accession>A0AAN8ZZ87</accession>
<evidence type="ECO:0000313" key="1">
    <source>
        <dbReference type="EMBL" id="KAK7047982.1"/>
    </source>
</evidence>
<organism evidence="1 2">
    <name type="scientific">Halocaridina rubra</name>
    <name type="common">Hawaiian red shrimp</name>
    <dbReference type="NCBI Taxonomy" id="373956"/>
    <lineage>
        <taxon>Eukaryota</taxon>
        <taxon>Metazoa</taxon>
        <taxon>Ecdysozoa</taxon>
        <taxon>Arthropoda</taxon>
        <taxon>Crustacea</taxon>
        <taxon>Multicrustacea</taxon>
        <taxon>Malacostraca</taxon>
        <taxon>Eumalacostraca</taxon>
        <taxon>Eucarida</taxon>
        <taxon>Decapoda</taxon>
        <taxon>Pleocyemata</taxon>
        <taxon>Caridea</taxon>
        <taxon>Atyoidea</taxon>
        <taxon>Atyidae</taxon>
        <taxon>Halocaridina</taxon>
    </lineage>
</organism>
<reference evidence="1 2" key="1">
    <citation type="submission" date="2023-11" db="EMBL/GenBank/DDBJ databases">
        <title>Halocaridina rubra genome assembly.</title>
        <authorList>
            <person name="Smith C."/>
        </authorList>
    </citation>
    <scope>NUCLEOTIDE SEQUENCE [LARGE SCALE GENOMIC DNA]</scope>
    <source>
        <strain evidence="1">EP-1</strain>
        <tissue evidence="1">Whole</tissue>
    </source>
</reference>
<name>A0AAN8ZZ87_HALRR</name>
<feature type="non-terminal residue" evidence="1">
    <location>
        <position position="119"/>
    </location>
</feature>
<comment type="caution">
    <text evidence="1">The sequence shown here is derived from an EMBL/GenBank/DDBJ whole genome shotgun (WGS) entry which is preliminary data.</text>
</comment>
<keyword evidence="2" id="KW-1185">Reference proteome</keyword>
<gene>
    <name evidence="1" type="ORF">SK128_014268</name>
</gene>